<dbReference type="EMBL" id="VSWC01000144">
    <property type="protein sequence ID" value="KAA1077376.1"/>
    <property type="molecule type" value="Genomic_DNA"/>
</dbReference>
<proteinExistence type="predicted"/>
<sequence>MIGGKSMRYRRSALSEARRVVWNSGRKRKSGCDLGASRNHLDRSMPTGMRPVIPKRSMWFMPVRNSADSNERTYANILNFVNTSEGIFIPSST</sequence>
<accession>A0A5B0MMZ6</accession>
<protein>
    <submittedName>
        <fullName evidence="2">Uncharacterized protein</fullName>
    </submittedName>
</protein>
<gene>
    <name evidence="2" type="ORF">PGT21_005224</name>
</gene>
<evidence type="ECO:0000256" key="1">
    <source>
        <dbReference type="SAM" id="MobiDB-lite"/>
    </source>
</evidence>
<reference evidence="2 3" key="1">
    <citation type="submission" date="2019-05" db="EMBL/GenBank/DDBJ databases">
        <title>Emergence of the Ug99 lineage of the wheat stem rust pathogen through somatic hybridization.</title>
        <authorList>
            <person name="Li F."/>
            <person name="Upadhyaya N.M."/>
            <person name="Sperschneider J."/>
            <person name="Matny O."/>
            <person name="Nguyen-Phuc H."/>
            <person name="Mago R."/>
            <person name="Raley C."/>
            <person name="Miller M.E."/>
            <person name="Silverstein K.A.T."/>
            <person name="Henningsen E."/>
            <person name="Hirsch C.D."/>
            <person name="Visser B."/>
            <person name="Pretorius Z.A."/>
            <person name="Steffenson B.J."/>
            <person name="Schwessinger B."/>
            <person name="Dodds P.N."/>
            <person name="Figueroa M."/>
        </authorList>
    </citation>
    <scope>NUCLEOTIDE SEQUENCE [LARGE SCALE GENOMIC DNA]</scope>
    <source>
        <strain evidence="2">21-0</strain>
    </source>
</reference>
<dbReference type="Proteomes" id="UP000324748">
    <property type="component" value="Unassembled WGS sequence"/>
</dbReference>
<organism evidence="2 3">
    <name type="scientific">Puccinia graminis f. sp. tritici</name>
    <dbReference type="NCBI Taxonomy" id="56615"/>
    <lineage>
        <taxon>Eukaryota</taxon>
        <taxon>Fungi</taxon>
        <taxon>Dikarya</taxon>
        <taxon>Basidiomycota</taxon>
        <taxon>Pucciniomycotina</taxon>
        <taxon>Pucciniomycetes</taxon>
        <taxon>Pucciniales</taxon>
        <taxon>Pucciniaceae</taxon>
        <taxon>Puccinia</taxon>
    </lineage>
</organism>
<evidence type="ECO:0000313" key="3">
    <source>
        <dbReference type="Proteomes" id="UP000324748"/>
    </source>
</evidence>
<name>A0A5B0MMZ6_PUCGR</name>
<evidence type="ECO:0000313" key="2">
    <source>
        <dbReference type="EMBL" id="KAA1077376.1"/>
    </source>
</evidence>
<keyword evidence="3" id="KW-1185">Reference proteome</keyword>
<feature type="region of interest" description="Disordered" evidence="1">
    <location>
        <begin position="27"/>
        <end position="48"/>
    </location>
</feature>
<comment type="caution">
    <text evidence="2">The sequence shown here is derived from an EMBL/GenBank/DDBJ whole genome shotgun (WGS) entry which is preliminary data.</text>
</comment>
<dbReference type="AlphaFoldDB" id="A0A5B0MMZ6"/>